<evidence type="ECO:0000313" key="9">
    <source>
        <dbReference type="EMBL" id="OWP06759.1"/>
    </source>
</evidence>
<dbReference type="EMBL" id="MZNU01000034">
    <property type="protein sequence ID" value="OWP06759.1"/>
    <property type="molecule type" value="Genomic_DNA"/>
</dbReference>
<organism evidence="9 10">
    <name type="scientific">Diplocarpon coronariae</name>
    <dbReference type="NCBI Taxonomy" id="2795749"/>
    <lineage>
        <taxon>Eukaryota</taxon>
        <taxon>Fungi</taxon>
        <taxon>Dikarya</taxon>
        <taxon>Ascomycota</taxon>
        <taxon>Pezizomycotina</taxon>
        <taxon>Leotiomycetes</taxon>
        <taxon>Helotiales</taxon>
        <taxon>Drepanopezizaceae</taxon>
        <taxon>Diplocarpon</taxon>
    </lineage>
</organism>
<name>A0A218ZFA7_9HELO</name>
<dbReference type="OrthoDB" id="413079at2759"/>
<evidence type="ECO:0000256" key="6">
    <source>
        <dbReference type="ARBA" id="ARBA00023136"/>
    </source>
</evidence>
<feature type="transmembrane region" description="Helical" evidence="8">
    <location>
        <begin position="165"/>
        <end position="183"/>
    </location>
</feature>
<keyword evidence="5 8" id="KW-1133">Transmembrane helix</keyword>
<dbReference type="FunFam" id="1.20.1250.20:FF:000286">
    <property type="entry name" value="MFS efflux transporter"/>
    <property type="match status" value="1"/>
</dbReference>
<evidence type="ECO:0000256" key="1">
    <source>
        <dbReference type="ARBA" id="ARBA00004127"/>
    </source>
</evidence>
<feature type="transmembrane region" description="Helical" evidence="8">
    <location>
        <begin position="236"/>
        <end position="257"/>
    </location>
</feature>
<proteinExistence type="inferred from homology"/>
<comment type="similarity">
    <text evidence="2">Belongs to the major facilitator superfamily.</text>
</comment>
<keyword evidence="3" id="KW-0813">Transport</keyword>
<evidence type="ECO:0000256" key="4">
    <source>
        <dbReference type="ARBA" id="ARBA00022692"/>
    </source>
</evidence>
<keyword evidence="10" id="KW-1185">Reference proteome</keyword>
<dbReference type="PANTHER" id="PTHR23514">
    <property type="entry name" value="BYPASS OF STOP CODON PROTEIN 6"/>
    <property type="match status" value="1"/>
</dbReference>
<dbReference type="InterPro" id="IPR051788">
    <property type="entry name" value="MFS_Transporter"/>
</dbReference>
<dbReference type="Pfam" id="PF07690">
    <property type="entry name" value="MFS_1"/>
    <property type="match status" value="1"/>
</dbReference>
<dbReference type="SUPFAM" id="SSF103473">
    <property type="entry name" value="MFS general substrate transporter"/>
    <property type="match status" value="1"/>
</dbReference>
<feature type="transmembrane region" description="Helical" evidence="8">
    <location>
        <begin position="400"/>
        <end position="419"/>
    </location>
</feature>
<comment type="subcellular location">
    <subcellularLocation>
        <location evidence="1">Endomembrane system</location>
        <topology evidence="1">Multi-pass membrane protein</topology>
    </subcellularLocation>
</comment>
<keyword evidence="6 8" id="KW-0472">Membrane</keyword>
<protein>
    <submittedName>
        <fullName evidence="9">MFS proteinral substrate transporter</fullName>
    </submittedName>
</protein>
<dbReference type="InterPro" id="IPR036259">
    <property type="entry name" value="MFS_trans_sf"/>
</dbReference>
<dbReference type="InParanoid" id="A0A218ZFA7"/>
<sequence length="443" mass="47056">MSDPLDDAEKSLLEDASKPLENSTSEAYPRKDGKYREIARIIGCCVSCASAGWHDGCLGALIPYLQRYYGGLSDEKISLLWLISFIGFTPASLLNVTLSTRLGLGRLLMLGAAIQGIASAVIACQPPFSGLLICYVFAGFGMATQDAQFNTYIARLPGSATKLGILHAFYGLGALASPVAATLSMKADVPPPMFYLYNLAWCIVSIGVLIMGFGLGDGRSSEIKLQCEGQEIRKVAPLRAVVSSRIVLTALIFITLYSGSETTEAGWVVSFLMRERGGGGRAGYASAAFYGGLTSSRILLLPLTAYLRENKAVALYVTVALSTQLVIWLSPSFIANLVAVGACGFVMGPVYPVTVALVTKATPHSYHPGALSLMACVGQSGSALFPFLVGSMASVYGIEVLQHVLVSLFAVMFVIWKLVPAPRITSLGYEDGDSKFTGDFDVA</sequence>
<evidence type="ECO:0000256" key="8">
    <source>
        <dbReference type="SAM" id="Phobius"/>
    </source>
</evidence>
<evidence type="ECO:0000256" key="2">
    <source>
        <dbReference type="ARBA" id="ARBA00008335"/>
    </source>
</evidence>
<dbReference type="GO" id="GO:0022857">
    <property type="term" value="F:transmembrane transporter activity"/>
    <property type="evidence" value="ECO:0007669"/>
    <property type="project" value="InterPro"/>
</dbReference>
<feature type="transmembrane region" description="Helical" evidence="8">
    <location>
        <begin position="312"/>
        <end position="331"/>
    </location>
</feature>
<dbReference type="GO" id="GO:0012505">
    <property type="term" value="C:endomembrane system"/>
    <property type="evidence" value="ECO:0007669"/>
    <property type="project" value="UniProtKB-SubCell"/>
</dbReference>
<evidence type="ECO:0000256" key="7">
    <source>
        <dbReference type="SAM" id="MobiDB-lite"/>
    </source>
</evidence>
<dbReference type="InterPro" id="IPR011701">
    <property type="entry name" value="MFS"/>
</dbReference>
<evidence type="ECO:0000256" key="5">
    <source>
        <dbReference type="ARBA" id="ARBA00022989"/>
    </source>
</evidence>
<feature type="transmembrane region" description="Helical" evidence="8">
    <location>
        <begin position="282"/>
        <end position="300"/>
    </location>
</feature>
<keyword evidence="4 8" id="KW-0812">Transmembrane</keyword>
<feature type="transmembrane region" description="Helical" evidence="8">
    <location>
        <begin position="77"/>
        <end position="96"/>
    </location>
</feature>
<dbReference type="GO" id="GO:0016020">
    <property type="term" value="C:membrane"/>
    <property type="evidence" value="ECO:0007669"/>
    <property type="project" value="TreeGrafter"/>
</dbReference>
<evidence type="ECO:0000313" key="10">
    <source>
        <dbReference type="Proteomes" id="UP000242519"/>
    </source>
</evidence>
<dbReference type="Gene3D" id="1.20.1250.20">
    <property type="entry name" value="MFS general substrate transporter like domains"/>
    <property type="match status" value="1"/>
</dbReference>
<dbReference type="Proteomes" id="UP000242519">
    <property type="component" value="Unassembled WGS sequence"/>
</dbReference>
<dbReference type="PANTHER" id="PTHR23514:SF3">
    <property type="entry name" value="BYPASS OF STOP CODON PROTEIN 6"/>
    <property type="match status" value="1"/>
</dbReference>
<feature type="transmembrane region" description="Helical" evidence="8">
    <location>
        <begin position="337"/>
        <end position="358"/>
    </location>
</feature>
<feature type="transmembrane region" description="Helical" evidence="8">
    <location>
        <begin position="195"/>
        <end position="215"/>
    </location>
</feature>
<reference evidence="9 10" key="1">
    <citation type="submission" date="2017-04" db="EMBL/GenBank/DDBJ databases">
        <title>Draft genome sequence of Marssonina coronaria NL1: causal agent of apple blotch.</title>
        <authorList>
            <person name="Cheng Q."/>
        </authorList>
    </citation>
    <scope>NUCLEOTIDE SEQUENCE [LARGE SCALE GENOMIC DNA]</scope>
    <source>
        <strain evidence="9 10">NL1</strain>
    </source>
</reference>
<comment type="caution">
    <text evidence="9">The sequence shown here is derived from an EMBL/GenBank/DDBJ whole genome shotgun (WGS) entry which is preliminary data.</text>
</comment>
<gene>
    <name evidence="9" type="ORF">B2J93_8816</name>
</gene>
<feature type="transmembrane region" description="Helical" evidence="8">
    <location>
        <begin position="370"/>
        <end position="388"/>
    </location>
</feature>
<accession>A0A218ZFA7</accession>
<feature type="compositionally biased region" description="Basic and acidic residues" evidence="7">
    <location>
        <begin position="7"/>
        <end position="18"/>
    </location>
</feature>
<dbReference type="AlphaFoldDB" id="A0A218ZFA7"/>
<feature type="region of interest" description="Disordered" evidence="7">
    <location>
        <begin position="1"/>
        <end position="28"/>
    </location>
</feature>
<feature type="transmembrane region" description="Helical" evidence="8">
    <location>
        <begin position="128"/>
        <end position="144"/>
    </location>
</feature>
<evidence type="ECO:0000256" key="3">
    <source>
        <dbReference type="ARBA" id="ARBA00022448"/>
    </source>
</evidence>